<dbReference type="SUPFAM" id="SSF55785">
    <property type="entry name" value="PYP-like sensor domain (PAS domain)"/>
    <property type="match status" value="1"/>
</dbReference>
<name>A0A1G7J4E9_9EURY</name>
<dbReference type="SUPFAM" id="SSF55874">
    <property type="entry name" value="ATPase domain of HSP90 chaperone/DNA topoisomerase II/histidine kinase"/>
    <property type="match status" value="1"/>
</dbReference>
<feature type="transmembrane region" description="Helical" evidence="8">
    <location>
        <begin position="6"/>
        <end position="27"/>
    </location>
</feature>
<dbReference type="PANTHER" id="PTHR43711:SF1">
    <property type="entry name" value="HISTIDINE KINASE 1"/>
    <property type="match status" value="1"/>
</dbReference>
<evidence type="ECO:0000259" key="11">
    <source>
        <dbReference type="PROSITE" id="PS50113"/>
    </source>
</evidence>
<dbReference type="SMART" id="SM00387">
    <property type="entry name" value="HATPase_c"/>
    <property type="match status" value="1"/>
</dbReference>
<dbReference type="SMART" id="SM00388">
    <property type="entry name" value="HisKA"/>
    <property type="match status" value="1"/>
</dbReference>
<dbReference type="InterPro" id="IPR000700">
    <property type="entry name" value="PAS-assoc_C"/>
</dbReference>
<dbReference type="InterPro" id="IPR031621">
    <property type="entry name" value="HisKA_7TM"/>
</dbReference>
<evidence type="ECO:0000256" key="4">
    <source>
        <dbReference type="ARBA" id="ARBA00022679"/>
    </source>
</evidence>
<dbReference type="Pfam" id="PF02518">
    <property type="entry name" value="HATPase_c"/>
    <property type="match status" value="1"/>
</dbReference>
<evidence type="ECO:0000256" key="1">
    <source>
        <dbReference type="ARBA" id="ARBA00000085"/>
    </source>
</evidence>
<dbReference type="Pfam" id="PF16927">
    <property type="entry name" value="HisKA_7TM"/>
    <property type="match status" value="1"/>
</dbReference>
<sequence length="613" mass="66713">MTWQYTPFLTLTLIAAVVVGVAALYVVRQQRAYEPVPGGYTAVILSVAICWVLVTYALQIGSVELPQKLFWYRLGYIGFMPVPVLLLFFTLQYTGRDEWITWWSIGLLLLIPLAMIGLVFTNETHQLVWTDPMTIDNEAFVALRPEYGRAIVAYVAISVLLGGVSIALLSLRAYTSAGIYRRQAVLLVTGTVVPVVAAGVYFSGGNPLPGLEVMTIALAVTGGSFCWAVARHGLFTLIPIASQAAVEQMDDAVVVIDIRGLVVNVNEQAEPFLTVDSDEAIGGSVGETLRPFAVPPAPRSGDPGSDREVVTNPESGRSYQRTGTPLTDSDGVVMGQLVVLQDITERVRRERRLRQQNEQLEEFASVVSHDLRNPLNVISARSQLARETGEVEHFDALDRAADRMDRLIDDLLQLARQGQTVDETERVSLRQVADDAWSLVNAPEADLQVESDMYVEADRDRLQQAFENLFRNAVDHVGDDVSLIVEPLEYDAELGVASGSADANGDGDGSGDEDSDRTRAGFAVEDDGPGIPAEERDNVFDYGHTTEEDGTGFGLAIVKEIVEAHGWEIRSVDGELASTHEEGEYGGARFEITGVTTAQGLALGETDVGFDFS</sequence>
<feature type="domain" description="PAC" evidence="11">
    <location>
        <begin position="305"/>
        <end position="355"/>
    </location>
</feature>
<dbReference type="InterPro" id="IPR000014">
    <property type="entry name" value="PAS"/>
</dbReference>
<dbReference type="PROSITE" id="PS50109">
    <property type="entry name" value="HIS_KIN"/>
    <property type="match status" value="1"/>
</dbReference>
<dbReference type="CDD" id="cd00075">
    <property type="entry name" value="HATPase"/>
    <property type="match status" value="1"/>
</dbReference>
<dbReference type="Pfam" id="PF00512">
    <property type="entry name" value="HisKA"/>
    <property type="match status" value="1"/>
</dbReference>
<feature type="domain" description="Histidine kinase" evidence="9">
    <location>
        <begin position="366"/>
        <end position="598"/>
    </location>
</feature>
<evidence type="ECO:0000256" key="2">
    <source>
        <dbReference type="ARBA" id="ARBA00012438"/>
    </source>
</evidence>
<dbReference type="InterPro" id="IPR050736">
    <property type="entry name" value="Sensor_HK_Regulatory"/>
</dbReference>
<dbReference type="CDD" id="cd00082">
    <property type="entry name" value="HisKA"/>
    <property type="match status" value="1"/>
</dbReference>
<dbReference type="SUPFAM" id="SSF47384">
    <property type="entry name" value="Homodimeric domain of signal transducing histidine kinase"/>
    <property type="match status" value="1"/>
</dbReference>
<protein>
    <recommendedName>
        <fullName evidence="2">histidine kinase</fullName>
        <ecNumber evidence="2">2.7.13.3</ecNumber>
    </recommendedName>
</protein>
<dbReference type="STRING" id="660518.SAMN05216218_104203"/>
<evidence type="ECO:0000256" key="6">
    <source>
        <dbReference type="ARBA" id="ARBA00023012"/>
    </source>
</evidence>
<keyword evidence="4" id="KW-0808">Transferase</keyword>
<dbReference type="InterPro" id="IPR013656">
    <property type="entry name" value="PAS_4"/>
</dbReference>
<dbReference type="RefSeq" id="WP_092689851.1">
    <property type="nucleotide sequence ID" value="NZ_FNBK01000004.1"/>
</dbReference>
<dbReference type="Pfam" id="PF08448">
    <property type="entry name" value="PAS_4"/>
    <property type="match status" value="1"/>
</dbReference>
<gene>
    <name evidence="12" type="ORF">SAMN05216218_104203</name>
</gene>
<evidence type="ECO:0000256" key="3">
    <source>
        <dbReference type="ARBA" id="ARBA00022553"/>
    </source>
</evidence>
<dbReference type="Gene3D" id="3.30.565.10">
    <property type="entry name" value="Histidine kinase-like ATPase, C-terminal domain"/>
    <property type="match status" value="1"/>
</dbReference>
<dbReference type="InterPro" id="IPR036097">
    <property type="entry name" value="HisK_dim/P_sf"/>
</dbReference>
<feature type="region of interest" description="Disordered" evidence="7">
    <location>
        <begin position="498"/>
        <end position="534"/>
    </location>
</feature>
<dbReference type="EC" id="2.7.13.3" evidence="2"/>
<evidence type="ECO:0000259" key="10">
    <source>
        <dbReference type="PROSITE" id="PS50112"/>
    </source>
</evidence>
<evidence type="ECO:0000256" key="5">
    <source>
        <dbReference type="ARBA" id="ARBA00022777"/>
    </source>
</evidence>
<evidence type="ECO:0000313" key="13">
    <source>
        <dbReference type="Proteomes" id="UP000199076"/>
    </source>
</evidence>
<keyword evidence="8" id="KW-0812">Transmembrane</keyword>
<dbReference type="GO" id="GO:0000155">
    <property type="term" value="F:phosphorelay sensor kinase activity"/>
    <property type="evidence" value="ECO:0007669"/>
    <property type="project" value="InterPro"/>
</dbReference>
<feature type="compositionally biased region" description="Polar residues" evidence="7">
    <location>
        <begin position="312"/>
        <end position="327"/>
    </location>
</feature>
<dbReference type="Gene3D" id="3.30.450.20">
    <property type="entry name" value="PAS domain"/>
    <property type="match status" value="1"/>
</dbReference>
<dbReference type="OrthoDB" id="8127at2157"/>
<keyword evidence="8" id="KW-1133">Transmembrane helix</keyword>
<evidence type="ECO:0000256" key="8">
    <source>
        <dbReference type="SAM" id="Phobius"/>
    </source>
</evidence>
<feature type="transmembrane region" description="Helical" evidence="8">
    <location>
        <begin position="151"/>
        <end position="171"/>
    </location>
</feature>
<evidence type="ECO:0000313" key="12">
    <source>
        <dbReference type="EMBL" id="SDF19877.1"/>
    </source>
</evidence>
<reference evidence="13" key="1">
    <citation type="submission" date="2016-10" db="EMBL/GenBank/DDBJ databases">
        <authorList>
            <person name="Varghese N."/>
            <person name="Submissions S."/>
        </authorList>
    </citation>
    <scope>NUCLEOTIDE SEQUENCE [LARGE SCALE GENOMIC DNA]</scope>
    <source>
        <strain evidence="13">IBRC-M 10760</strain>
    </source>
</reference>
<comment type="catalytic activity">
    <reaction evidence="1">
        <text>ATP + protein L-histidine = ADP + protein N-phospho-L-histidine.</text>
        <dbReference type="EC" id="2.7.13.3"/>
    </reaction>
</comment>
<evidence type="ECO:0000259" key="9">
    <source>
        <dbReference type="PROSITE" id="PS50109"/>
    </source>
</evidence>
<dbReference type="PROSITE" id="PS50112">
    <property type="entry name" value="PAS"/>
    <property type="match status" value="1"/>
</dbReference>
<keyword evidence="5" id="KW-0418">Kinase</keyword>
<dbReference type="InterPro" id="IPR035965">
    <property type="entry name" value="PAS-like_dom_sf"/>
</dbReference>
<organism evidence="12 13">
    <name type="scientific">Halorientalis regularis</name>
    <dbReference type="NCBI Taxonomy" id="660518"/>
    <lineage>
        <taxon>Archaea</taxon>
        <taxon>Methanobacteriati</taxon>
        <taxon>Methanobacteriota</taxon>
        <taxon>Stenosarchaea group</taxon>
        <taxon>Halobacteria</taxon>
        <taxon>Halobacteriales</taxon>
        <taxon>Haloarculaceae</taxon>
        <taxon>Halorientalis</taxon>
    </lineage>
</organism>
<dbReference type="InterPro" id="IPR036890">
    <property type="entry name" value="HATPase_C_sf"/>
</dbReference>
<dbReference type="Proteomes" id="UP000199076">
    <property type="component" value="Unassembled WGS sequence"/>
</dbReference>
<accession>A0A1G7J4E9</accession>
<keyword evidence="8" id="KW-0472">Membrane</keyword>
<keyword evidence="13" id="KW-1185">Reference proteome</keyword>
<dbReference type="Gene3D" id="1.10.287.130">
    <property type="match status" value="1"/>
</dbReference>
<dbReference type="InterPro" id="IPR004358">
    <property type="entry name" value="Sig_transdc_His_kin-like_C"/>
</dbReference>
<keyword evidence="3" id="KW-0597">Phosphoprotein</keyword>
<feature type="region of interest" description="Disordered" evidence="7">
    <location>
        <begin position="292"/>
        <end position="327"/>
    </location>
</feature>
<dbReference type="PRINTS" id="PR00344">
    <property type="entry name" value="BCTRLSENSOR"/>
</dbReference>
<feature type="transmembrane region" description="Helical" evidence="8">
    <location>
        <begin position="208"/>
        <end position="230"/>
    </location>
</feature>
<feature type="transmembrane region" description="Helical" evidence="8">
    <location>
        <begin position="183"/>
        <end position="202"/>
    </location>
</feature>
<dbReference type="PANTHER" id="PTHR43711">
    <property type="entry name" value="TWO-COMPONENT HISTIDINE KINASE"/>
    <property type="match status" value="1"/>
</dbReference>
<evidence type="ECO:0000256" key="7">
    <source>
        <dbReference type="SAM" id="MobiDB-lite"/>
    </source>
</evidence>
<dbReference type="InterPro" id="IPR003594">
    <property type="entry name" value="HATPase_dom"/>
</dbReference>
<keyword evidence="6" id="KW-0902">Two-component regulatory system</keyword>
<feature type="domain" description="PAS" evidence="10">
    <location>
        <begin position="245"/>
        <end position="291"/>
    </location>
</feature>
<dbReference type="PROSITE" id="PS50113">
    <property type="entry name" value="PAC"/>
    <property type="match status" value="1"/>
</dbReference>
<feature type="transmembrane region" description="Helical" evidence="8">
    <location>
        <begin position="70"/>
        <end position="89"/>
    </location>
</feature>
<dbReference type="AlphaFoldDB" id="A0A1G7J4E9"/>
<dbReference type="InterPro" id="IPR005467">
    <property type="entry name" value="His_kinase_dom"/>
</dbReference>
<feature type="transmembrane region" description="Helical" evidence="8">
    <location>
        <begin position="101"/>
        <end position="120"/>
    </location>
</feature>
<dbReference type="CDD" id="cd00130">
    <property type="entry name" value="PAS"/>
    <property type="match status" value="1"/>
</dbReference>
<feature type="transmembrane region" description="Helical" evidence="8">
    <location>
        <begin position="39"/>
        <end position="58"/>
    </location>
</feature>
<dbReference type="EMBL" id="FNBK01000004">
    <property type="protein sequence ID" value="SDF19877.1"/>
    <property type="molecule type" value="Genomic_DNA"/>
</dbReference>
<dbReference type="InterPro" id="IPR003661">
    <property type="entry name" value="HisK_dim/P_dom"/>
</dbReference>
<proteinExistence type="predicted"/>